<keyword evidence="6" id="KW-0573">Peptidoglycan synthesis</keyword>
<keyword evidence="9" id="KW-0961">Cell wall biogenesis/degradation</keyword>
<dbReference type="InterPro" id="IPR007235">
    <property type="entry name" value="Glyco_trans_28_C"/>
</dbReference>
<gene>
    <name evidence="12" type="ORF">UFOPK3139_02810</name>
</gene>
<dbReference type="Pfam" id="PF04101">
    <property type="entry name" value="Glyco_tran_28_C"/>
    <property type="match status" value="1"/>
</dbReference>
<protein>
    <submittedName>
        <fullName evidence="12">Unannotated protein</fullName>
    </submittedName>
</protein>
<keyword evidence="5" id="KW-0133">Cell shape</keyword>
<evidence type="ECO:0000256" key="6">
    <source>
        <dbReference type="ARBA" id="ARBA00022984"/>
    </source>
</evidence>
<keyword evidence="8" id="KW-0131">Cell cycle</keyword>
<dbReference type="CDD" id="cd03785">
    <property type="entry name" value="GT28_MurG"/>
    <property type="match status" value="1"/>
</dbReference>
<dbReference type="InterPro" id="IPR004276">
    <property type="entry name" value="GlycoTrans_28_N"/>
</dbReference>
<name>A0A6J7AVJ9_9ZZZZ</name>
<dbReference type="HAMAP" id="MF_00033">
    <property type="entry name" value="MurG"/>
    <property type="match status" value="1"/>
</dbReference>
<keyword evidence="7" id="KW-0472">Membrane</keyword>
<dbReference type="InterPro" id="IPR006009">
    <property type="entry name" value="GlcNAc_MurG"/>
</dbReference>
<accession>A0A6J7AVJ9</accession>
<feature type="domain" description="Glycosyltransferase family 28 N-terminal" evidence="10">
    <location>
        <begin position="14"/>
        <end position="153"/>
    </location>
</feature>
<dbReference type="SUPFAM" id="SSF53756">
    <property type="entry name" value="UDP-Glycosyltransferase/glycogen phosphorylase"/>
    <property type="match status" value="1"/>
</dbReference>
<reference evidence="12" key="1">
    <citation type="submission" date="2020-05" db="EMBL/GenBank/DDBJ databases">
        <authorList>
            <person name="Chiriac C."/>
            <person name="Salcher M."/>
            <person name="Ghai R."/>
            <person name="Kavagutti S V."/>
        </authorList>
    </citation>
    <scope>NUCLEOTIDE SEQUENCE</scope>
</reference>
<evidence type="ECO:0000256" key="4">
    <source>
        <dbReference type="ARBA" id="ARBA00022679"/>
    </source>
</evidence>
<organism evidence="12">
    <name type="scientific">freshwater metagenome</name>
    <dbReference type="NCBI Taxonomy" id="449393"/>
    <lineage>
        <taxon>unclassified sequences</taxon>
        <taxon>metagenomes</taxon>
        <taxon>ecological metagenomes</taxon>
    </lineage>
</organism>
<evidence type="ECO:0000256" key="3">
    <source>
        <dbReference type="ARBA" id="ARBA00022676"/>
    </source>
</evidence>
<dbReference type="GO" id="GO:0050511">
    <property type="term" value="F:undecaprenyldiphospho-muramoylpentapeptide beta-N-acetylglucosaminyltransferase activity"/>
    <property type="evidence" value="ECO:0007669"/>
    <property type="project" value="InterPro"/>
</dbReference>
<evidence type="ECO:0000256" key="2">
    <source>
        <dbReference type="ARBA" id="ARBA00022618"/>
    </source>
</evidence>
<dbReference type="EMBL" id="CAFABA010000167">
    <property type="protein sequence ID" value="CAB4836338.1"/>
    <property type="molecule type" value="Genomic_DNA"/>
</dbReference>
<evidence type="ECO:0000259" key="10">
    <source>
        <dbReference type="Pfam" id="PF03033"/>
    </source>
</evidence>
<dbReference type="GO" id="GO:0008360">
    <property type="term" value="P:regulation of cell shape"/>
    <property type="evidence" value="ECO:0007669"/>
    <property type="project" value="UniProtKB-KW"/>
</dbReference>
<keyword evidence="3" id="KW-0328">Glycosyltransferase</keyword>
<dbReference type="GO" id="GO:0005975">
    <property type="term" value="P:carbohydrate metabolic process"/>
    <property type="evidence" value="ECO:0007669"/>
    <property type="project" value="InterPro"/>
</dbReference>
<evidence type="ECO:0000256" key="5">
    <source>
        <dbReference type="ARBA" id="ARBA00022960"/>
    </source>
</evidence>
<dbReference type="GO" id="GO:0071555">
    <property type="term" value="P:cell wall organization"/>
    <property type="evidence" value="ECO:0007669"/>
    <property type="project" value="UniProtKB-KW"/>
</dbReference>
<feature type="domain" description="Glycosyl transferase family 28 C-terminal" evidence="11">
    <location>
        <begin position="202"/>
        <end position="371"/>
    </location>
</feature>
<dbReference type="AlphaFoldDB" id="A0A6J7AVJ9"/>
<proteinExistence type="inferred from homology"/>
<evidence type="ECO:0000313" key="12">
    <source>
        <dbReference type="EMBL" id="CAB4836338.1"/>
    </source>
</evidence>
<evidence type="ECO:0000256" key="9">
    <source>
        <dbReference type="ARBA" id="ARBA00023316"/>
    </source>
</evidence>
<evidence type="ECO:0000256" key="7">
    <source>
        <dbReference type="ARBA" id="ARBA00023136"/>
    </source>
</evidence>
<dbReference type="NCBIfam" id="TIGR01133">
    <property type="entry name" value="murG"/>
    <property type="match status" value="1"/>
</dbReference>
<dbReference type="GO" id="GO:0051301">
    <property type="term" value="P:cell division"/>
    <property type="evidence" value="ECO:0007669"/>
    <property type="project" value="UniProtKB-KW"/>
</dbReference>
<keyword evidence="1" id="KW-1003">Cell membrane</keyword>
<keyword evidence="2" id="KW-0132">Cell division</keyword>
<evidence type="ECO:0000256" key="1">
    <source>
        <dbReference type="ARBA" id="ARBA00022475"/>
    </source>
</evidence>
<sequence>MAKVTSVPPKCWAVIAGGGTAGHVSPGLAIAQALVDAGHGAESIHYVGSERGIEARLVPESGFALTLLPGRGIKRKLTLDNVGAAWGLVRAFVHAYRLLGRLQPRVVVALGGYASVPAAFAAILRRIPVVVAEQNAVPGLANRVVGRFAKACAVSFAGTALPRSVLTGNPVREEVRTLDRPTARLVARAAYGVEEAQVLVAAFGGSLGARRINDAVLGLAESWRDRGDVAIRHVIGELDWDRLAERVAALTDSTGPAPSGLRYTAVRYEDDMPSLYAAADVAVCRSGASSVAELAVVGLASVLVPLPGAPGDHQTANARALVDAGAAMLVADATLDTALLASILAPLVRDPAALARMSHNAEAVAHQNAAHAVAEIVEECARG</sequence>
<dbReference type="GO" id="GO:0009252">
    <property type="term" value="P:peptidoglycan biosynthetic process"/>
    <property type="evidence" value="ECO:0007669"/>
    <property type="project" value="UniProtKB-KW"/>
</dbReference>
<evidence type="ECO:0000256" key="8">
    <source>
        <dbReference type="ARBA" id="ARBA00023306"/>
    </source>
</evidence>
<keyword evidence="4" id="KW-0808">Transferase</keyword>
<dbReference type="Gene3D" id="3.40.50.2000">
    <property type="entry name" value="Glycogen Phosphorylase B"/>
    <property type="match status" value="2"/>
</dbReference>
<dbReference type="Pfam" id="PF03033">
    <property type="entry name" value="Glyco_transf_28"/>
    <property type="match status" value="1"/>
</dbReference>
<dbReference type="PANTHER" id="PTHR21015:SF22">
    <property type="entry name" value="GLYCOSYLTRANSFERASE"/>
    <property type="match status" value="1"/>
</dbReference>
<dbReference type="PANTHER" id="PTHR21015">
    <property type="entry name" value="UDP-N-ACETYLGLUCOSAMINE--N-ACETYLMURAMYL-(PENTAPEPTIDE) PYROPHOSPHORYL-UNDECAPRENOL N-ACETYLGLUCOSAMINE TRANSFERASE 1"/>
    <property type="match status" value="1"/>
</dbReference>
<evidence type="ECO:0000259" key="11">
    <source>
        <dbReference type="Pfam" id="PF04101"/>
    </source>
</evidence>